<dbReference type="InterPro" id="IPR029063">
    <property type="entry name" value="SAM-dependent_MTases_sf"/>
</dbReference>
<comment type="caution">
    <text evidence="1">The sequence shown here is derived from an EMBL/GenBank/DDBJ whole genome shotgun (WGS) entry which is preliminary data.</text>
</comment>
<dbReference type="RefSeq" id="WP_380672820.1">
    <property type="nucleotide sequence ID" value="NZ_JBHTCJ010000019.1"/>
</dbReference>
<dbReference type="Gene3D" id="3.40.50.150">
    <property type="entry name" value="Vaccinia Virus protein VP39"/>
    <property type="match status" value="1"/>
</dbReference>
<gene>
    <name evidence="1" type="ORF">ACFQRI_25300</name>
</gene>
<organism evidence="1 2">
    <name type="scientific">Saccharopolyspora griseoalba</name>
    <dbReference type="NCBI Taxonomy" id="1431848"/>
    <lineage>
        <taxon>Bacteria</taxon>
        <taxon>Bacillati</taxon>
        <taxon>Actinomycetota</taxon>
        <taxon>Actinomycetes</taxon>
        <taxon>Pseudonocardiales</taxon>
        <taxon>Pseudonocardiaceae</taxon>
        <taxon>Saccharopolyspora</taxon>
    </lineage>
</organism>
<keyword evidence="1" id="KW-0489">Methyltransferase</keyword>
<dbReference type="EC" id="2.1.1.-" evidence="1"/>
<keyword evidence="1" id="KW-0808">Transferase</keyword>
<dbReference type="EMBL" id="JBHTCJ010000019">
    <property type="protein sequence ID" value="MFC7344739.1"/>
    <property type="molecule type" value="Genomic_DNA"/>
</dbReference>
<dbReference type="Pfam" id="PF04672">
    <property type="entry name" value="Methyltransf_19"/>
    <property type="match status" value="1"/>
</dbReference>
<name>A0ABW2LSB3_9PSEU</name>
<accession>A0ABW2LSB3</accession>
<sequence length="283" mass="31148">MSETPSKAPSSAPVGVDTTTASIARVYDAALNGKDNFEVDRLVLQQVAQAAPEVNDLAWSNRKFLQRACQFLADQGGIKQFLDCGSGLPTAENTHQIVQRLDTESRVVYVDNDPVVLAHGRALLEENGFTHFAAADIFKPEEVLAHETVRGQLDFDQPVGLLHVGTLHHYLGEDGPEMMRAFIDALAPGSFVAIAHFFDPETPEHSELARRMEELFLHSPMGSGRFRTRSEIRALVPGMEIMPPGPDAPADVELCDRWWPTGPRLRPLNQAEHCIAALVARKP</sequence>
<evidence type="ECO:0000313" key="1">
    <source>
        <dbReference type="EMBL" id="MFC7344739.1"/>
    </source>
</evidence>
<keyword evidence="2" id="KW-1185">Reference proteome</keyword>
<evidence type="ECO:0000313" key="2">
    <source>
        <dbReference type="Proteomes" id="UP001596504"/>
    </source>
</evidence>
<dbReference type="GO" id="GO:0032259">
    <property type="term" value="P:methylation"/>
    <property type="evidence" value="ECO:0007669"/>
    <property type="project" value="UniProtKB-KW"/>
</dbReference>
<protein>
    <submittedName>
        <fullName evidence="1">SAM-dependent methyltransferase</fullName>
        <ecNumber evidence="1">2.1.1.-</ecNumber>
    </submittedName>
</protein>
<dbReference type="Proteomes" id="UP001596504">
    <property type="component" value="Unassembled WGS sequence"/>
</dbReference>
<reference evidence="2" key="1">
    <citation type="journal article" date="2019" name="Int. J. Syst. Evol. Microbiol.">
        <title>The Global Catalogue of Microorganisms (GCM) 10K type strain sequencing project: providing services to taxonomists for standard genome sequencing and annotation.</title>
        <authorList>
            <consortium name="The Broad Institute Genomics Platform"/>
            <consortium name="The Broad Institute Genome Sequencing Center for Infectious Disease"/>
            <person name="Wu L."/>
            <person name="Ma J."/>
        </authorList>
    </citation>
    <scope>NUCLEOTIDE SEQUENCE [LARGE SCALE GENOMIC DNA]</scope>
    <source>
        <strain evidence="2">WLHS5</strain>
    </source>
</reference>
<dbReference type="GO" id="GO:0008168">
    <property type="term" value="F:methyltransferase activity"/>
    <property type="evidence" value="ECO:0007669"/>
    <property type="project" value="UniProtKB-KW"/>
</dbReference>
<proteinExistence type="predicted"/>
<dbReference type="SUPFAM" id="SSF53335">
    <property type="entry name" value="S-adenosyl-L-methionine-dependent methyltransferases"/>
    <property type="match status" value="1"/>
</dbReference>
<dbReference type="InterPro" id="IPR006764">
    <property type="entry name" value="SAM_dep_MeTrfase_SAV2177_type"/>
</dbReference>
<dbReference type="PIRSF" id="PIRSF017393">
    <property type="entry name" value="MTase_SAV2177"/>
    <property type="match status" value="1"/>
</dbReference>